<feature type="binding site" evidence="1">
    <location>
        <position position="131"/>
    </location>
    <ligand>
        <name>Zn(2+)</name>
        <dbReference type="ChEBI" id="CHEBI:29105"/>
    </ligand>
</feature>
<dbReference type="EMBL" id="CAJJDP010000029">
    <property type="protein sequence ID" value="CAD8154543.1"/>
    <property type="molecule type" value="Genomic_DNA"/>
</dbReference>
<dbReference type="PANTHER" id="PTHR11085:SF10">
    <property type="entry name" value="NAD-DEPENDENT PROTEIN DEACYLASE SIRTUIN-5, MITOCHONDRIAL-RELATED"/>
    <property type="match status" value="1"/>
</dbReference>
<keyword evidence="1" id="KW-0479">Metal-binding</keyword>
<dbReference type="InterPro" id="IPR026590">
    <property type="entry name" value="Ssirtuin_cat_dom"/>
</dbReference>
<dbReference type="GO" id="GO:0046872">
    <property type="term" value="F:metal ion binding"/>
    <property type="evidence" value="ECO:0007669"/>
    <property type="project" value="UniProtKB-KW"/>
</dbReference>
<name>A0A8S1TRA6_PAROT</name>
<dbReference type="OrthoDB" id="424302at2759"/>
<dbReference type="AlphaFoldDB" id="A0A8S1TRA6"/>
<dbReference type="GO" id="GO:0070403">
    <property type="term" value="F:NAD+ binding"/>
    <property type="evidence" value="ECO:0007669"/>
    <property type="project" value="InterPro"/>
</dbReference>
<feature type="binding site" evidence="1">
    <location>
        <position position="161"/>
    </location>
    <ligand>
        <name>Zn(2+)</name>
        <dbReference type="ChEBI" id="CHEBI:29105"/>
    </ligand>
</feature>
<evidence type="ECO:0000256" key="1">
    <source>
        <dbReference type="PROSITE-ProRule" id="PRU00236"/>
    </source>
</evidence>
<dbReference type="CDD" id="cd00296">
    <property type="entry name" value="SIR2"/>
    <property type="match status" value="1"/>
</dbReference>
<dbReference type="InterPro" id="IPR050134">
    <property type="entry name" value="NAD-dep_sirtuin_deacylases"/>
</dbReference>
<gene>
    <name evidence="3" type="ORF">POCTA_138.1.T0290228</name>
</gene>
<dbReference type="PROSITE" id="PS50305">
    <property type="entry name" value="SIRTUIN"/>
    <property type="match status" value="1"/>
</dbReference>
<dbReference type="Proteomes" id="UP000683925">
    <property type="component" value="Unassembled WGS sequence"/>
</dbReference>
<dbReference type="GO" id="GO:0017136">
    <property type="term" value="F:histone deacetylase activity, NAD-dependent"/>
    <property type="evidence" value="ECO:0007669"/>
    <property type="project" value="TreeGrafter"/>
</dbReference>
<accession>A0A8S1TRA6</accession>
<dbReference type="OMA" id="ECHGSIH"/>
<dbReference type="GO" id="GO:0005634">
    <property type="term" value="C:nucleus"/>
    <property type="evidence" value="ECO:0007669"/>
    <property type="project" value="TreeGrafter"/>
</dbReference>
<organism evidence="3 4">
    <name type="scientific">Paramecium octaurelia</name>
    <dbReference type="NCBI Taxonomy" id="43137"/>
    <lineage>
        <taxon>Eukaryota</taxon>
        <taxon>Sar</taxon>
        <taxon>Alveolata</taxon>
        <taxon>Ciliophora</taxon>
        <taxon>Intramacronucleata</taxon>
        <taxon>Oligohymenophorea</taxon>
        <taxon>Peniculida</taxon>
        <taxon>Parameciidae</taxon>
        <taxon>Paramecium</taxon>
    </lineage>
</organism>
<proteinExistence type="predicted"/>
<reference evidence="3" key="1">
    <citation type="submission" date="2021-01" db="EMBL/GenBank/DDBJ databases">
        <authorList>
            <consortium name="Genoscope - CEA"/>
            <person name="William W."/>
        </authorList>
    </citation>
    <scope>NUCLEOTIDE SEQUENCE</scope>
</reference>
<protein>
    <recommendedName>
        <fullName evidence="2">Deacetylase sirtuin-type domain-containing protein</fullName>
    </recommendedName>
</protein>
<feature type="domain" description="Deacetylase sirtuin-type" evidence="2">
    <location>
        <begin position="1"/>
        <end position="264"/>
    </location>
</feature>
<dbReference type="InterPro" id="IPR003000">
    <property type="entry name" value="Sirtuin"/>
</dbReference>
<evidence type="ECO:0000313" key="4">
    <source>
        <dbReference type="Proteomes" id="UP000683925"/>
    </source>
</evidence>
<feature type="active site" description="Proton acceptor" evidence="1">
    <location>
        <position position="120"/>
    </location>
</feature>
<evidence type="ECO:0000259" key="2">
    <source>
        <dbReference type="PROSITE" id="PS50305"/>
    </source>
</evidence>
<keyword evidence="4" id="KW-1185">Reference proteome</keyword>
<comment type="caution">
    <text evidence="3">The sequence shown here is derived from an EMBL/GenBank/DDBJ whole genome shotgun (WGS) entry which is preliminary data.</text>
</comment>
<feature type="binding site" evidence="1">
    <location>
        <position position="128"/>
    </location>
    <ligand>
        <name>Zn(2+)</name>
        <dbReference type="ChEBI" id="CHEBI:29105"/>
    </ligand>
</feature>
<dbReference type="PANTHER" id="PTHR11085">
    <property type="entry name" value="NAD-DEPENDENT PROTEIN DEACYLASE SIRTUIN-5, MITOCHONDRIAL-RELATED"/>
    <property type="match status" value="1"/>
</dbReference>
<sequence>MQKYIKECQAFIITAGAGMGVDSGLPDFRGNKGFWTVYRPFENKFGFTDCANPSFMDYNPNLFWGFYGHRLLMYRNTAPHEGFQILKKIFQNRDYFVVTSNVDGQFQKAGFDLNHIYEMHGSIHKFQCTPCDKLYDSHQFKDLSIDLEKFSAADPLPKCDCKRLLRPNILMFGDWDWISTIYDQQEKRFFDFVEKYKANKVCVIEIGAGTSIPSIRNLGDRILDNMKQSIMIRINPTEADVPKGDDRYFSIKKGGLEGIKELEV</sequence>
<keyword evidence="1" id="KW-0862">Zinc</keyword>
<feature type="binding site" evidence="1">
    <location>
        <position position="159"/>
    </location>
    <ligand>
        <name>Zn(2+)</name>
        <dbReference type="ChEBI" id="CHEBI:29105"/>
    </ligand>
</feature>
<dbReference type="Pfam" id="PF02146">
    <property type="entry name" value="SIR2"/>
    <property type="match status" value="1"/>
</dbReference>
<evidence type="ECO:0000313" key="3">
    <source>
        <dbReference type="EMBL" id="CAD8154543.1"/>
    </source>
</evidence>